<keyword evidence="4" id="KW-1185">Reference proteome</keyword>
<dbReference type="Proteomes" id="UP000326924">
    <property type="component" value="Unassembled WGS sequence"/>
</dbReference>
<evidence type="ECO:0000313" key="3">
    <source>
        <dbReference type="EMBL" id="KAA8911398.1"/>
    </source>
</evidence>
<reference evidence="3 4" key="1">
    <citation type="submission" date="2019-09" db="EMBL/GenBank/DDBJ databases">
        <title>Draft genome of the ectomycorrhizal ascomycete Sphaerosporella brunnea.</title>
        <authorList>
            <consortium name="DOE Joint Genome Institute"/>
            <person name="Benucci G.M."/>
            <person name="Marozzi G."/>
            <person name="Antonielli L."/>
            <person name="Sanchez S."/>
            <person name="Marco P."/>
            <person name="Wang X."/>
            <person name="Falini L.B."/>
            <person name="Barry K."/>
            <person name="Haridas S."/>
            <person name="Lipzen A."/>
            <person name="Labutti K."/>
            <person name="Grigoriev I.V."/>
            <person name="Murat C."/>
            <person name="Martin F."/>
            <person name="Albertini E."/>
            <person name="Donnini D."/>
            <person name="Bonito G."/>
        </authorList>
    </citation>
    <scope>NUCLEOTIDE SEQUENCE [LARGE SCALE GENOMIC DNA]</scope>
    <source>
        <strain evidence="3 4">Sb_GMNB300</strain>
    </source>
</reference>
<gene>
    <name evidence="3" type="ORF">FN846DRAFT_887845</name>
</gene>
<proteinExistence type="predicted"/>
<organism evidence="3 4">
    <name type="scientific">Sphaerosporella brunnea</name>
    <dbReference type="NCBI Taxonomy" id="1250544"/>
    <lineage>
        <taxon>Eukaryota</taxon>
        <taxon>Fungi</taxon>
        <taxon>Dikarya</taxon>
        <taxon>Ascomycota</taxon>
        <taxon>Pezizomycotina</taxon>
        <taxon>Pezizomycetes</taxon>
        <taxon>Pezizales</taxon>
        <taxon>Pyronemataceae</taxon>
        <taxon>Sphaerosporella</taxon>
    </lineage>
</organism>
<name>A0A5J5F5P3_9PEZI</name>
<comment type="caution">
    <text evidence="3">The sequence shown here is derived from an EMBL/GenBank/DDBJ whole genome shotgun (WGS) entry which is preliminary data.</text>
</comment>
<sequence length="251" mass="28351">MSKTCRTRRLPSKVRQKPSSLTRLSKKIRISDSIHNMNNNSQPVTRRSQRLASVVPAPLPPPPAPLLAAPQPTTTSSVDRLIHLDEHYRTQYNNSATFVLGTLQAAAAQEKEALKAELEREYQEKLVERGAEQQTAIENLAAEVQRLQEEVKRLQGEIRRLERENGRQHALLIQTNFSIRGKRQQAMKWLQARVLGDWMLIGLLHRAWCYGYGSCFSGRPLNDLQPPKPVFQAGPLNDLQPPSLKGAGHFT</sequence>
<evidence type="ECO:0000313" key="4">
    <source>
        <dbReference type="Proteomes" id="UP000326924"/>
    </source>
</evidence>
<evidence type="ECO:0000256" key="1">
    <source>
        <dbReference type="SAM" id="Coils"/>
    </source>
</evidence>
<feature type="region of interest" description="Disordered" evidence="2">
    <location>
        <begin position="1"/>
        <end position="22"/>
    </location>
</feature>
<dbReference type="EMBL" id="VXIS01000036">
    <property type="protein sequence ID" value="KAA8911398.1"/>
    <property type="molecule type" value="Genomic_DNA"/>
</dbReference>
<evidence type="ECO:0000256" key="2">
    <source>
        <dbReference type="SAM" id="MobiDB-lite"/>
    </source>
</evidence>
<dbReference type="InParanoid" id="A0A5J5F5P3"/>
<feature type="coiled-coil region" evidence="1">
    <location>
        <begin position="104"/>
        <end position="171"/>
    </location>
</feature>
<accession>A0A5J5F5P3</accession>
<protein>
    <submittedName>
        <fullName evidence="3">Uncharacterized protein</fullName>
    </submittedName>
</protein>
<dbReference type="AlphaFoldDB" id="A0A5J5F5P3"/>
<feature type="compositionally biased region" description="Basic residues" evidence="2">
    <location>
        <begin position="1"/>
        <end position="16"/>
    </location>
</feature>
<feature type="region of interest" description="Disordered" evidence="2">
    <location>
        <begin position="227"/>
        <end position="251"/>
    </location>
</feature>
<keyword evidence="1" id="KW-0175">Coiled coil</keyword>